<dbReference type="RefSeq" id="WP_150040254.1">
    <property type="nucleotide sequence ID" value="NZ_OW485601.1"/>
</dbReference>
<comment type="caution">
    <text evidence="5">The sequence shown here is derived from an EMBL/GenBank/DDBJ whole genome shotgun (WGS) entry which is preliminary data.</text>
</comment>
<reference evidence="5 6" key="1">
    <citation type="submission" date="2019-09" db="EMBL/GenBank/DDBJ databases">
        <title>Genome sequence of Rhodovastum atsumiense, a diverse member of the Acetobacteraceae family of non-sulfur purple photosynthetic bacteria.</title>
        <authorList>
            <person name="Meyer T."/>
            <person name="Kyndt J."/>
        </authorList>
    </citation>
    <scope>NUCLEOTIDE SEQUENCE [LARGE SCALE GENOMIC DNA]</scope>
    <source>
        <strain evidence="5 6">DSM 21279</strain>
    </source>
</reference>
<keyword evidence="1" id="KW-1133">Transmembrane helix</keyword>
<sequence>MQGLSSLAALLLNRWTSGLAGVATAGLLVWYLGPLLPGFAGPLPRALLILLLVLLWAGVNGVLSWRTRRRNRALAAAMTDAAGGDRPAREAEADAAEEVAMLRDRMRAALARLGARRDGRGLYERPWFVLIGPPGSGKTTALRNSGLHFPLEAEGEDGPGAIGGVGGTRLCDWWFADEAVLIDTAGRYTTQDSDAVVDRAGWLGFLDILRRTRPRQPLNGIIVVISLPTLAAAEVAERRAHARAIRRRIDEIGERLKLRLPVYVVFSKADRIAGFDAWFDDLDREARAQVWGATFPLAEGVDSFAGEFRLLLERLDRRLVERLQAERTTARRGLIAGFPLQVASLARPLTDFMLEAFTGSRLAPAPFLRGAYLTSATQEGTPLDRITGLLARSFGIDQQRVASLRPAEGRSYFVAKLLREVILGEALLATHRPGRIRRQKLLRLGGFAAIGLVTLAGAALLWQAQAANDAAVQRAGDSLAANRARLAGMVLDPVTRDDLPQLAALLDAMAPPPPAPEGAAAFFGLSQAGKLAEGSRLAYRHALERLLLPRLVWRIEQQMRARFDDPDFLYQATRAYLMLGGAGPLDPAVLRGWLQADWQARFPGTLNAALRGRLLAHLDALLAEPLPPVTLDGALVEAARATFSRVTLAARVHGRLRATDAAARLPAWTPAMALGEAGARFFLRPSGRPLTEGIPGFLTGAGLREAVLRDLPAATRAVAGESWVLGRAQEIPTEGPAVAELEQAVLALWATEAQQAWDALLGDIALAPVEGREGSIESLYVLGSPQSPMRDLLAAIAGQLALDPPAPEPALAGIAAHFQALRDLTARPAAGQPGAGQPTPLDGVLRLINQLQQALAQASPGGAPVPATLQAAGDPAQLLLAEAGRQPAPLALWLRQIAATGRAGLSSAARAAAAAAFAGSDGPAALCRSVVNGRYPFDSSAAEDAPIDDFIRLFAPGGLLDSFFQSELRPYVDTSGEVWQARSLGGVAPPADAATVAAFQRAATIRAMFFPAGGAAPQLHFSLAPDPTAAAAATLRLGQASLETGTTAASAGLTLSWPGSDGMASAALAFGSGPPAIETHGPWALFRLLDQGTAQPAGTGQIRLRFAAGGRDTAFLLRPGSARHPFARNPLRGFRCPVIRQP</sequence>
<feature type="domain" description="Type VI secretion system IcmF C-terminal" evidence="2">
    <location>
        <begin position="1029"/>
        <end position="1119"/>
    </location>
</feature>
<evidence type="ECO:0000256" key="1">
    <source>
        <dbReference type="SAM" id="Phobius"/>
    </source>
</evidence>
<dbReference type="Pfam" id="PF06744">
    <property type="entry name" value="IcmF_C"/>
    <property type="match status" value="1"/>
</dbReference>
<feature type="transmembrane region" description="Helical" evidence="1">
    <location>
        <begin position="441"/>
        <end position="462"/>
    </location>
</feature>
<gene>
    <name evidence="5" type="primary">tssM</name>
    <name evidence="5" type="ORF">F1189_08265</name>
</gene>
<dbReference type="InterPro" id="IPR053156">
    <property type="entry name" value="T6SS_TssM-like"/>
</dbReference>
<keyword evidence="1" id="KW-0472">Membrane</keyword>
<feature type="domain" description="IcmF-related" evidence="3">
    <location>
        <begin position="500"/>
        <end position="799"/>
    </location>
</feature>
<dbReference type="SUPFAM" id="SSF52540">
    <property type="entry name" value="P-loop containing nucleoside triphosphate hydrolases"/>
    <property type="match status" value="1"/>
</dbReference>
<evidence type="ECO:0000259" key="3">
    <source>
        <dbReference type="Pfam" id="PF06761"/>
    </source>
</evidence>
<evidence type="ECO:0000259" key="4">
    <source>
        <dbReference type="Pfam" id="PF14331"/>
    </source>
</evidence>
<dbReference type="InterPro" id="IPR025743">
    <property type="entry name" value="TssM1_N"/>
</dbReference>
<dbReference type="InterPro" id="IPR027417">
    <property type="entry name" value="P-loop_NTPase"/>
</dbReference>
<dbReference type="EMBL" id="VWPK01000010">
    <property type="protein sequence ID" value="KAA5612721.1"/>
    <property type="molecule type" value="Genomic_DNA"/>
</dbReference>
<dbReference type="NCBIfam" id="TIGR03348">
    <property type="entry name" value="VI_IcmF"/>
    <property type="match status" value="1"/>
</dbReference>
<dbReference type="Proteomes" id="UP000325255">
    <property type="component" value="Unassembled WGS sequence"/>
</dbReference>
<proteinExistence type="predicted"/>
<dbReference type="InterPro" id="IPR017731">
    <property type="entry name" value="TssM1-like"/>
</dbReference>
<dbReference type="OrthoDB" id="9758229at2"/>
<evidence type="ECO:0000313" key="5">
    <source>
        <dbReference type="EMBL" id="KAA5612721.1"/>
    </source>
</evidence>
<feature type="transmembrane region" description="Helical" evidence="1">
    <location>
        <begin position="44"/>
        <end position="63"/>
    </location>
</feature>
<keyword evidence="1" id="KW-0812">Transmembrane</keyword>
<organism evidence="5 6">
    <name type="scientific">Rhodovastum atsumiense</name>
    <dbReference type="NCBI Taxonomy" id="504468"/>
    <lineage>
        <taxon>Bacteria</taxon>
        <taxon>Pseudomonadati</taxon>
        <taxon>Pseudomonadota</taxon>
        <taxon>Alphaproteobacteria</taxon>
        <taxon>Acetobacterales</taxon>
        <taxon>Acetobacteraceae</taxon>
        <taxon>Rhodovastum</taxon>
    </lineage>
</organism>
<feature type="domain" description="Type VI secretion system component TssM1 N-terminal" evidence="4">
    <location>
        <begin position="197"/>
        <end position="449"/>
    </location>
</feature>
<dbReference type="Pfam" id="PF14331">
    <property type="entry name" value="IcmF-related_N"/>
    <property type="match status" value="1"/>
</dbReference>
<protein>
    <submittedName>
        <fullName evidence="5">Type VI secretion system membrane subunit TssM</fullName>
    </submittedName>
</protein>
<dbReference type="PANTHER" id="PTHR36153:SF1">
    <property type="entry name" value="TYPE VI SECRETION SYSTEM COMPONENT TSSM1"/>
    <property type="match status" value="1"/>
</dbReference>
<accession>A0A5M6IWV4</accession>
<name>A0A5M6IWV4_9PROT</name>
<dbReference type="InterPro" id="IPR009612">
    <property type="entry name" value="IcmF-rel"/>
</dbReference>
<dbReference type="PANTHER" id="PTHR36153">
    <property type="entry name" value="INNER MEMBRANE PROTEIN-RELATED"/>
    <property type="match status" value="1"/>
</dbReference>
<dbReference type="InterPro" id="IPR010623">
    <property type="entry name" value="IcmF_C"/>
</dbReference>
<dbReference type="Pfam" id="PF06761">
    <property type="entry name" value="IcmF-related"/>
    <property type="match status" value="1"/>
</dbReference>
<keyword evidence="6" id="KW-1185">Reference proteome</keyword>
<evidence type="ECO:0000313" key="6">
    <source>
        <dbReference type="Proteomes" id="UP000325255"/>
    </source>
</evidence>
<evidence type="ECO:0000259" key="2">
    <source>
        <dbReference type="Pfam" id="PF06744"/>
    </source>
</evidence>
<dbReference type="AlphaFoldDB" id="A0A5M6IWV4"/>